<dbReference type="KEGG" id="ttp:E6P07_03645"/>
<dbReference type="RefSeq" id="WP_153974359.1">
    <property type="nucleotide sequence ID" value="NZ_CP039268.1"/>
</dbReference>
<organism evidence="1 2">
    <name type="scientific">Thermochromatium tepidum ATCC 43061</name>
    <dbReference type="NCBI Taxonomy" id="316276"/>
    <lineage>
        <taxon>Bacteria</taxon>
        <taxon>Pseudomonadati</taxon>
        <taxon>Pseudomonadota</taxon>
        <taxon>Gammaproteobacteria</taxon>
        <taxon>Chromatiales</taxon>
        <taxon>Chromatiaceae</taxon>
        <taxon>Thermochromatium</taxon>
    </lineage>
</organism>
<accession>A0A6I6EDH9</accession>
<name>A0A6I6EDH9_THETI</name>
<dbReference type="EMBL" id="CP039268">
    <property type="protein sequence ID" value="QGU32160.1"/>
    <property type="molecule type" value="Genomic_DNA"/>
</dbReference>
<gene>
    <name evidence="1" type="ORF">E6P07_03645</name>
</gene>
<keyword evidence="2" id="KW-1185">Reference proteome</keyword>
<reference evidence="1 2" key="1">
    <citation type="submission" date="2019-12" db="EMBL/GenBank/DDBJ databases">
        <title>The complete genome of the thermophilic, anoxygenic phototrophic gammaproteobacterium Thermochromatium tepidum.</title>
        <authorList>
            <person name="Sattley W.M."/>
            <person name="Swingley W.D."/>
            <person name="Burchell B.M."/>
            <person name="Gurbani S.A."/>
            <person name="Kujawa C.M."/>
            <person name="Nuccio D.A."/>
            <person name="Schladweiler J."/>
            <person name="Shaffer K.N."/>
            <person name="Stokes L.M."/>
            <person name="Touchman J.W."/>
            <person name="Blankenship R.E."/>
            <person name="Madigan M.T."/>
        </authorList>
    </citation>
    <scope>NUCLEOTIDE SEQUENCE [LARGE SCALE GENOMIC DNA]</scope>
    <source>
        <strain evidence="1 2">ATCC 43061</strain>
    </source>
</reference>
<sequence length="152" mass="16580">MNKQIQFASAMLALSLVLAIYGILVFANAEKERDLQALQIQMNLVADSRLEAIEHWLQGQYAVLERSARHPPLRKALEDMSQLGASPDETLRELLSMTVERMGFLSRQTTGYPSERLETGLEGGLALLDPQGRLLASTSGMPPIVGCAVGVS</sequence>
<evidence type="ECO:0000313" key="1">
    <source>
        <dbReference type="EMBL" id="QGU32160.1"/>
    </source>
</evidence>
<dbReference type="Proteomes" id="UP000426424">
    <property type="component" value="Chromosome"/>
</dbReference>
<dbReference type="AlphaFoldDB" id="A0A6I6EDH9"/>
<proteinExistence type="predicted"/>
<evidence type="ECO:0000313" key="2">
    <source>
        <dbReference type="Proteomes" id="UP000426424"/>
    </source>
</evidence>
<protein>
    <submittedName>
        <fullName evidence="1">Uncharacterized protein</fullName>
    </submittedName>
</protein>